<keyword evidence="3" id="KW-0732">Signal</keyword>
<evidence type="ECO:0000256" key="1">
    <source>
        <dbReference type="ARBA" id="ARBA00023157"/>
    </source>
</evidence>
<evidence type="ECO:0000313" key="6">
    <source>
        <dbReference type="Proteomes" id="UP001177003"/>
    </source>
</evidence>
<dbReference type="SUPFAM" id="SSF49503">
    <property type="entry name" value="Cupredoxins"/>
    <property type="match status" value="1"/>
</dbReference>
<keyword evidence="6" id="KW-1185">Reference proteome</keyword>
<dbReference type="PANTHER" id="PTHR33021:SF488">
    <property type="entry name" value="PHYTOCYANIN DOMAIN-CONTAINING PROTEIN"/>
    <property type="match status" value="1"/>
</dbReference>
<dbReference type="GO" id="GO:0009055">
    <property type="term" value="F:electron transfer activity"/>
    <property type="evidence" value="ECO:0007669"/>
    <property type="project" value="InterPro"/>
</dbReference>
<feature type="chain" id="PRO_5041432090" description="Phytocyanin domain-containing protein" evidence="3">
    <location>
        <begin position="28"/>
        <end position="136"/>
    </location>
</feature>
<dbReference type="Pfam" id="PF02298">
    <property type="entry name" value="Cu_bind_like"/>
    <property type="match status" value="1"/>
</dbReference>
<dbReference type="InterPro" id="IPR008972">
    <property type="entry name" value="Cupredoxin"/>
</dbReference>
<accession>A0AA35VH56</accession>
<evidence type="ECO:0000259" key="4">
    <source>
        <dbReference type="PROSITE" id="PS51485"/>
    </source>
</evidence>
<dbReference type="PROSITE" id="PS51485">
    <property type="entry name" value="PHYTOCYANIN"/>
    <property type="match status" value="1"/>
</dbReference>
<dbReference type="PANTHER" id="PTHR33021">
    <property type="entry name" value="BLUE COPPER PROTEIN"/>
    <property type="match status" value="1"/>
</dbReference>
<evidence type="ECO:0000256" key="2">
    <source>
        <dbReference type="ARBA" id="ARBA00023180"/>
    </source>
</evidence>
<proteinExistence type="predicted"/>
<feature type="domain" description="Phytocyanin" evidence="4">
    <location>
        <begin position="28"/>
        <end position="134"/>
    </location>
</feature>
<dbReference type="GO" id="GO:0005886">
    <property type="term" value="C:plasma membrane"/>
    <property type="evidence" value="ECO:0007669"/>
    <property type="project" value="TreeGrafter"/>
</dbReference>
<name>A0AA35VH56_LACSI</name>
<organism evidence="5 6">
    <name type="scientific">Lactuca saligna</name>
    <name type="common">Willowleaf lettuce</name>
    <dbReference type="NCBI Taxonomy" id="75948"/>
    <lineage>
        <taxon>Eukaryota</taxon>
        <taxon>Viridiplantae</taxon>
        <taxon>Streptophyta</taxon>
        <taxon>Embryophyta</taxon>
        <taxon>Tracheophyta</taxon>
        <taxon>Spermatophyta</taxon>
        <taxon>Magnoliopsida</taxon>
        <taxon>eudicotyledons</taxon>
        <taxon>Gunneridae</taxon>
        <taxon>Pentapetalae</taxon>
        <taxon>asterids</taxon>
        <taxon>campanulids</taxon>
        <taxon>Asterales</taxon>
        <taxon>Asteraceae</taxon>
        <taxon>Cichorioideae</taxon>
        <taxon>Cichorieae</taxon>
        <taxon>Lactucinae</taxon>
        <taxon>Lactuca</taxon>
    </lineage>
</organism>
<dbReference type="AlphaFoldDB" id="A0AA35VH56"/>
<keyword evidence="1" id="KW-1015">Disulfide bond</keyword>
<dbReference type="InterPro" id="IPR003245">
    <property type="entry name" value="Phytocyanin_dom"/>
</dbReference>
<evidence type="ECO:0000313" key="5">
    <source>
        <dbReference type="EMBL" id="CAI9259723.1"/>
    </source>
</evidence>
<sequence>MKKVKSSLVVLMTFMVVASMDFHGSTAKELMVGGPFGWGVPQNHKFYDKWSNHHIFKPHDVLIFNFTGEISNNDVAEVTREAYLKCDAENPISRQTTNLARFKLTNTSTNNHYYICTIHQNCKLGQKLVVMVSFRR</sequence>
<dbReference type="Proteomes" id="UP001177003">
    <property type="component" value="Chromosome 0"/>
</dbReference>
<dbReference type="FunFam" id="2.60.40.420:FF:000034">
    <property type="entry name" value="Cupredoxin superfamily protein"/>
    <property type="match status" value="1"/>
</dbReference>
<dbReference type="InterPro" id="IPR039391">
    <property type="entry name" value="Phytocyanin-like"/>
</dbReference>
<dbReference type="EMBL" id="OX465086">
    <property type="protein sequence ID" value="CAI9259723.1"/>
    <property type="molecule type" value="Genomic_DNA"/>
</dbReference>
<evidence type="ECO:0000256" key="3">
    <source>
        <dbReference type="SAM" id="SignalP"/>
    </source>
</evidence>
<keyword evidence="2" id="KW-0325">Glycoprotein</keyword>
<feature type="signal peptide" evidence="3">
    <location>
        <begin position="1"/>
        <end position="27"/>
    </location>
</feature>
<reference evidence="5" key="1">
    <citation type="submission" date="2023-04" db="EMBL/GenBank/DDBJ databases">
        <authorList>
            <person name="Vijverberg K."/>
            <person name="Xiong W."/>
            <person name="Schranz E."/>
        </authorList>
    </citation>
    <scope>NUCLEOTIDE SEQUENCE</scope>
</reference>
<gene>
    <name evidence="5" type="ORF">LSALG_LOCUS601</name>
</gene>
<dbReference type="Gene3D" id="2.60.40.420">
    <property type="entry name" value="Cupredoxins - blue copper proteins"/>
    <property type="match status" value="1"/>
</dbReference>
<protein>
    <recommendedName>
        <fullName evidence="4">Phytocyanin domain-containing protein</fullName>
    </recommendedName>
</protein>